<evidence type="ECO:0000256" key="2">
    <source>
        <dbReference type="ARBA" id="ARBA00023004"/>
    </source>
</evidence>
<organism evidence="4">
    <name type="scientific">Aphanomyces astaci</name>
    <name type="common">Crayfish plague agent</name>
    <dbReference type="NCBI Taxonomy" id="112090"/>
    <lineage>
        <taxon>Eukaryota</taxon>
        <taxon>Sar</taxon>
        <taxon>Stramenopiles</taxon>
        <taxon>Oomycota</taxon>
        <taxon>Saprolegniomycetes</taxon>
        <taxon>Saprolegniales</taxon>
        <taxon>Verrucalvaceae</taxon>
        <taxon>Aphanomyces</taxon>
    </lineage>
</organism>
<dbReference type="AlphaFoldDB" id="W4FWB2"/>
<dbReference type="GeneID" id="20814923"/>
<dbReference type="Gene3D" id="2.60.120.620">
    <property type="entry name" value="q2cbj1_9rhob like domain"/>
    <property type="match status" value="2"/>
</dbReference>
<keyword evidence="3" id="KW-0732">Signal</keyword>
<dbReference type="PANTHER" id="PTHR10869:SF226">
    <property type="entry name" value="PROLYL 4-HYDROXYLASE ALPHA SUBUNIT DOMAIN-CONTAINING PROTEIN"/>
    <property type="match status" value="1"/>
</dbReference>
<keyword evidence="2" id="KW-0408">Iron</keyword>
<feature type="chain" id="PRO_5004842026" description="Prolyl 4-hydroxylase alpha subunit domain-containing protein" evidence="3">
    <location>
        <begin position="23"/>
        <end position="679"/>
    </location>
</feature>
<feature type="signal peptide" evidence="3">
    <location>
        <begin position="1"/>
        <end position="22"/>
    </location>
</feature>
<evidence type="ECO:0000256" key="1">
    <source>
        <dbReference type="ARBA" id="ARBA00022723"/>
    </source>
</evidence>
<sequence>MQWPVAALCLAVAAVWMHYIATFNKDDFSVVYSTVLPALAPALESGVVLIDDGALVPKYRSDIVSMETQHFIAPSTTCVDLPRPVGPITPVTTVMASPVPPTMVFMLLNGANDGLYFTWHDGCLHAVGHMAAVALGADADWVSLGIRLYNQQGHIVQDAADVRTSGGILHVLLEFQVWVWPGIAVGYTTTVQCDHPVSECEHPPITLTTLSLSPKVFGVSGFVSQDDADAILSQGQPHLDRSRIDDKGVRGISTTRTSHTAFLPPSQLTRQLQVRAAKLARLPSPSFAERTQLVRYAPGEYYKRHLDTFNNKQIVPKPSYNYTDFEDWAAWAAAAVDSKDITCSSSNTTSTTTASDECWNGHKWYPNASSTEFTQELLRAFWNYANATNYFSSRLDKAWDEWLDVNLHANASGIMKVLMESKGEYLPTIVRVWEAKAGNFPHLRYTFPKRRPPHGMSQWYRWVRNTKETIASLSQAAPELIQPYGDLYPKFNTAFETKVLTLLRVRIATGGVTNVLSNDWLAWLDENNGRRNVLLQLVQEVGSSLVLHLIQSWELQVQFAPVTGYTLPLYVPHIPPQRFATLFVYVNSVDAGGETAFPFATSSHAVNRSTMTECNQGLAVPPVALQAALFYVQTPTMEVDEMASHGGCPPRGDNVKWGANQFMWNADAEEGAAVWLDST</sequence>
<reference evidence="4" key="1">
    <citation type="submission" date="2013-12" db="EMBL/GenBank/DDBJ databases">
        <title>The Genome Sequence of Aphanomyces astaci APO3.</title>
        <authorList>
            <consortium name="The Broad Institute Genomics Platform"/>
            <person name="Russ C."/>
            <person name="Tyler B."/>
            <person name="van West P."/>
            <person name="Dieguez-Uribeondo J."/>
            <person name="Young S.K."/>
            <person name="Zeng Q."/>
            <person name="Gargeya S."/>
            <person name="Fitzgerald M."/>
            <person name="Abouelleil A."/>
            <person name="Alvarado L."/>
            <person name="Chapman S.B."/>
            <person name="Gainer-Dewar J."/>
            <person name="Goldberg J."/>
            <person name="Griggs A."/>
            <person name="Gujja S."/>
            <person name="Hansen M."/>
            <person name="Howarth C."/>
            <person name="Imamovic A."/>
            <person name="Ireland A."/>
            <person name="Larimer J."/>
            <person name="McCowan C."/>
            <person name="Murphy C."/>
            <person name="Pearson M."/>
            <person name="Poon T.W."/>
            <person name="Priest M."/>
            <person name="Roberts A."/>
            <person name="Saif S."/>
            <person name="Shea T."/>
            <person name="Sykes S."/>
            <person name="Wortman J."/>
            <person name="Nusbaum C."/>
            <person name="Birren B."/>
        </authorList>
    </citation>
    <scope>NUCLEOTIDE SEQUENCE [LARGE SCALE GENOMIC DNA]</scope>
    <source>
        <strain evidence="4">APO3</strain>
    </source>
</reference>
<proteinExistence type="predicted"/>
<dbReference type="GO" id="GO:0046872">
    <property type="term" value="F:metal ion binding"/>
    <property type="evidence" value="ECO:0007669"/>
    <property type="project" value="UniProtKB-KW"/>
</dbReference>
<dbReference type="GO" id="GO:0004656">
    <property type="term" value="F:procollagen-proline 4-dioxygenase activity"/>
    <property type="evidence" value="ECO:0007669"/>
    <property type="project" value="TreeGrafter"/>
</dbReference>
<dbReference type="VEuPathDB" id="FungiDB:H257_12927"/>
<name>W4FWB2_APHAT</name>
<dbReference type="InterPro" id="IPR045054">
    <property type="entry name" value="P4HA-like"/>
</dbReference>
<dbReference type="STRING" id="112090.W4FWB2"/>
<evidence type="ECO:0008006" key="5">
    <source>
        <dbReference type="Google" id="ProtNLM"/>
    </source>
</evidence>
<evidence type="ECO:0000256" key="3">
    <source>
        <dbReference type="SAM" id="SignalP"/>
    </source>
</evidence>
<keyword evidence="1" id="KW-0479">Metal-binding</keyword>
<dbReference type="PANTHER" id="PTHR10869">
    <property type="entry name" value="PROLYL 4-HYDROXYLASE ALPHA SUBUNIT"/>
    <property type="match status" value="1"/>
</dbReference>
<evidence type="ECO:0000313" key="4">
    <source>
        <dbReference type="EMBL" id="ETV71777.1"/>
    </source>
</evidence>
<dbReference type="GO" id="GO:0005783">
    <property type="term" value="C:endoplasmic reticulum"/>
    <property type="evidence" value="ECO:0007669"/>
    <property type="project" value="TreeGrafter"/>
</dbReference>
<dbReference type="EMBL" id="KI913157">
    <property type="protein sequence ID" value="ETV71777.1"/>
    <property type="molecule type" value="Genomic_DNA"/>
</dbReference>
<gene>
    <name evidence="4" type="ORF">H257_12927</name>
</gene>
<accession>W4FWB2</accession>
<dbReference type="OrthoDB" id="420380at2759"/>
<dbReference type="RefSeq" id="XP_009838626.1">
    <property type="nucleotide sequence ID" value="XM_009840324.1"/>
</dbReference>
<protein>
    <recommendedName>
        <fullName evidence="5">Prolyl 4-hydroxylase alpha subunit domain-containing protein</fullName>
    </recommendedName>
</protein>